<organism evidence="13 14">
    <name type="scientific">Smittium megazygosporum</name>
    <dbReference type="NCBI Taxonomy" id="133381"/>
    <lineage>
        <taxon>Eukaryota</taxon>
        <taxon>Fungi</taxon>
        <taxon>Fungi incertae sedis</taxon>
        <taxon>Zoopagomycota</taxon>
        <taxon>Kickxellomycotina</taxon>
        <taxon>Harpellomycetes</taxon>
        <taxon>Harpellales</taxon>
        <taxon>Legeriomycetaceae</taxon>
        <taxon>Smittium</taxon>
    </lineage>
</organism>
<accession>A0A2T9Y0A2</accession>
<evidence type="ECO:0000256" key="3">
    <source>
        <dbReference type="ARBA" id="ARBA00012423"/>
    </source>
</evidence>
<name>A0A2T9Y0A2_9FUNG</name>
<dbReference type="GO" id="GO:0005737">
    <property type="term" value="C:cytoplasm"/>
    <property type="evidence" value="ECO:0007669"/>
    <property type="project" value="UniProtKB-SubCell"/>
</dbReference>
<dbReference type="Pfam" id="PF02230">
    <property type="entry name" value="Abhydrolase_2"/>
    <property type="match status" value="1"/>
</dbReference>
<evidence type="ECO:0000313" key="14">
    <source>
        <dbReference type="Proteomes" id="UP000245609"/>
    </source>
</evidence>
<dbReference type="InterPro" id="IPR029058">
    <property type="entry name" value="AB_hydrolase_fold"/>
</dbReference>
<protein>
    <recommendedName>
        <fullName evidence="4">Acyl-protein thioesterase 1</fullName>
        <ecNumber evidence="3">3.1.2.22</ecNumber>
    </recommendedName>
    <alternativeName>
        <fullName evidence="10">Palmitoyl-protein hydrolase</fullName>
    </alternativeName>
</protein>
<dbReference type="InterPro" id="IPR050565">
    <property type="entry name" value="LYPA1-2/EST-like"/>
</dbReference>
<dbReference type="GO" id="GO:0006631">
    <property type="term" value="P:fatty acid metabolic process"/>
    <property type="evidence" value="ECO:0007669"/>
    <property type="project" value="UniProtKB-KW"/>
</dbReference>
<comment type="catalytic activity">
    <reaction evidence="11">
        <text>S-hexadecanoyl-L-cysteinyl-[protein] + H2O = L-cysteinyl-[protein] + hexadecanoate + H(+)</text>
        <dbReference type="Rhea" id="RHEA:19233"/>
        <dbReference type="Rhea" id="RHEA-COMP:10131"/>
        <dbReference type="Rhea" id="RHEA-COMP:11032"/>
        <dbReference type="ChEBI" id="CHEBI:7896"/>
        <dbReference type="ChEBI" id="CHEBI:15377"/>
        <dbReference type="ChEBI" id="CHEBI:15378"/>
        <dbReference type="ChEBI" id="CHEBI:29950"/>
        <dbReference type="ChEBI" id="CHEBI:74151"/>
        <dbReference type="EC" id="3.1.2.22"/>
    </reaction>
</comment>
<dbReference type="OrthoDB" id="2418081at2759"/>
<gene>
    <name evidence="13" type="ORF">BB560_006922</name>
</gene>
<dbReference type="PANTHER" id="PTHR10655">
    <property type="entry name" value="LYSOPHOSPHOLIPASE-RELATED"/>
    <property type="match status" value="1"/>
</dbReference>
<dbReference type="EC" id="3.1.2.22" evidence="3"/>
<evidence type="ECO:0000256" key="10">
    <source>
        <dbReference type="ARBA" id="ARBA00031195"/>
    </source>
</evidence>
<keyword evidence="7" id="KW-0276">Fatty acid metabolism</keyword>
<comment type="caution">
    <text evidence="13">The sequence shown here is derived from an EMBL/GenBank/DDBJ whole genome shotgun (WGS) entry which is preliminary data.</text>
</comment>
<evidence type="ECO:0000256" key="5">
    <source>
        <dbReference type="ARBA" id="ARBA00022490"/>
    </source>
</evidence>
<evidence type="ECO:0000256" key="11">
    <source>
        <dbReference type="ARBA" id="ARBA00047337"/>
    </source>
</evidence>
<evidence type="ECO:0000256" key="1">
    <source>
        <dbReference type="ARBA" id="ARBA00004496"/>
    </source>
</evidence>
<dbReference type="FunFam" id="3.40.50.1820:FF:000010">
    <property type="entry name" value="Acyl-protein thioesterase 2"/>
    <property type="match status" value="1"/>
</dbReference>
<keyword evidence="5" id="KW-0963">Cytoplasm</keyword>
<evidence type="ECO:0000256" key="2">
    <source>
        <dbReference type="ARBA" id="ARBA00006499"/>
    </source>
</evidence>
<dbReference type="SUPFAM" id="SSF53474">
    <property type="entry name" value="alpha/beta-Hydrolases"/>
    <property type="match status" value="1"/>
</dbReference>
<evidence type="ECO:0000256" key="8">
    <source>
        <dbReference type="ARBA" id="ARBA00023098"/>
    </source>
</evidence>
<dbReference type="GO" id="GO:0008474">
    <property type="term" value="F:palmitoyl-(protein) hydrolase activity"/>
    <property type="evidence" value="ECO:0007669"/>
    <property type="project" value="UniProtKB-EC"/>
</dbReference>
<dbReference type="STRING" id="133381.A0A2T9Y0A2"/>
<evidence type="ECO:0000313" key="13">
    <source>
        <dbReference type="EMBL" id="PVU85743.1"/>
    </source>
</evidence>
<sequence>MLKFIKKDALKKHTATVIFMHGLGDSGNGWAPISDILGEKLPHVKFIFPHAPVKPVTLNYGMEMPAWYDIFSLSRFEKEDEEGLLQSLGLVKTLINNEVDMGTPSSRIAVCGFSQGAAMAYITGLTFETKLAGIVALSGYLPIHDTVFRMATDANKPTKIFVGHGTDDPVVRYELSTLSVNELKKENYNVEFKTYVGLEHSSCPQEILDLCEFLSKNLPETQ</sequence>
<keyword evidence="14" id="KW-1185">Reference proteome</keyword>
<evidence type="ECO:0000256" key="9">
    <source>
        <dbReference type="ARBA" id="ARBA00029392"/>
    </source>
</evidence>
<dbReference type="AlphaFoldDB" id="A0A2T9Y0A2"/>
<dbReference type="GO" id="GO:0052689">
    <property type="term" value="F:carboxylic ester hydrolase activity"/>
    <property type="evidence" value="ECO:0007669"/>
    <property type="project" value="TreeGrafter"/>
</dbReference>
<evidence type="ECO:0000256" key="4">
    <source>
        <dbReference type="ARBA" id="ARBA00014923"/>
    </source>
</evidence>
<reference evidence="13 14" key="1">
    <citation type="journal article" date="2018" name="MBio">
        <title>Comparative Genomics Reveals the Core Gene Toolbox for the Fungus-Insect Symbiosis.</title>
        <authorList>
            <person name="Wang Y."/>
            <person name="Stata M."/>
            <person name="Wang W."/>
            <person name="Stajich J.E."/>
            <person name="White M.M."/>
            <person name="Moncalvo J.M."/>
        </authorList>
    </citation>
    <scope>NUCLEOTIDE SEQUENCE [LARGE SCALE GENOMIC DNA]</scope>
    <source>
        <strain evidence="13 14">SC-DP-2</strain>
    </source>
</reference>
<dbReference type="Proteomes" id="UP000245609">
    <property type="component" value="Unassembled WGS sequence"/>
</dbReference>
<feature type="domain" description="Phospholipase/carboxylesterase/thioesterase" evidence="12">
    <location>
        <begin position="11"/>
        <end position="217"/>
    </location>
</feature>
<evidence type="ECO:0000256" key="7">
    <source>
        <dbReference type="ARBA" id="ARBA00022832"/>
    </source>
</evidence>
<keyword evidence="6" id="KW-0378">Hydrolase</keyword>
<dbReference type="Gene3D" id="3.40.50.1820">
    <property type="entry name" value="alpha/beta hydrolase"/>
    <property type="match status" value="1"/>
</dbReference>
<comment type="function">
    <text evidence="9">Hydrolyzes fatty acids from S-acylated cysteine residues in proteins with a strong preference for palmitoylated G-alpha proteins over other acyl substrates. Mediates the deacylation of G-alpha proteins such as GPA1 in vivo, but has weak or no activity toward palmitoylated Ras proteins. Has weak lysophospholipase activity in vitro; however such activity may not exist in vivo.</text>
</comment>
<evidence type="ECO:0000259" key="12">
    <source>
        <dbReference type="Pfam" id="PF02230"/>
    </source>
</evidence>
<dbReference type="PANTHER" id="PTHR10655:SF17">
    <property type="entry name" value="LYSOPHOSPHOLIPASE-LIKE PROTEIN 1"/>
    <property type="match status" value="1"/>
</dbReference>
<proteinExistence type="inferred from homology"/>
<keyword evidence="8" id="KW-0443">Lipid metabolism</keyword>
<comment type="similarity">
    <text evidence="2">Belongs to the AB hydrolase superfamily. AB hydrolase 2 family.</text>
</comment>
<comment type="subcellular location">
    <subcellularLocation>
        <location evidence="1">Cytoplasm</location>
    </subcellularLocation>
</comment>
<dbReference type="EMBL" id="MBFS01003612">
    <property type="protein sequence ID" value="PVU85743.1"/>
    <property type="molecule type" value="Genomic_DNA"/>
</dbReference>
<dbReference type="InterPro" id="IPR003140">
    <property type="entry name" value="PLipase/COase/thioEstase"/>
</dbReference>
<evidence type="ECO:0000256" key="6">
    <source>
        <dbReference type="ARBA" id="ARBA00022801"/>
    </source>
</evidence>